<keyword evidence="2" id="KW-1185">Reference proteome</keyword>
<gene>
    <name evidence="1" type="ORF">THTE_1460</name>
</gene>
<proteinExistence type="predicted"/>
<dbReference type="EMBL" id="CP018477">
    <property type="protein sequence ID" value="ASV74062.1"/>
    <property type="molecule type" value="Genomic_DNA"/>
</dbReference>
<evidence type="ECO:0000313" key="2">
    <source>
        <dbReference type="Proteomes" id="UP000215086"/>
    </source>
</evidence>
<accession>A0A286RDP3</accession>
<dbReference type="Proteomes" id="UP000215086">
    <property type="component" value="Chromosome"/>
</dbReference>
<sequence length="44" mass="4846">MPLDQLASFHERLPFIVFWAEGRCDHLPGFSGTARILSGSASRA</sequence>
<organism evidence="1 2">
    <name type="scientific">Thermogutta terrifontis</name>
    <dbReference type="NCBI Taxonomy" id="1331910"/>
    <lineage>
        <taxon>Bacteria</taxon>
        <taxon>Pseudomonadati</taxon>
        <taxon>Planctomycetota</taxon>
        <taxon>Planctomycetia</taxon>
        <taxon>Pirellulales</taxon>
        <taxon>Thermoguttaceae</taxon>
        <taxon>Thermogutta</taxon>
    </lineage>
</organism>
<name>A0A286RDP3_9BACT</name>
<reference evidence="1 2" key="1">
    <citation type="journal article" name="Front. Microbiol.">
        <title>Sugar Metabolism of the First Thermophilic Planctomycete Thermogutta terrifontis: Comparative Genomic and Transcriptomic Approaches.</title>
        <authorList>
            <person name="Elcheninov A.G."/>
            <person name="Menzel P."/>
            <person name="Gudbergsdottir S.R."/>
            <person name="Slesarev A.I."/>
            <person name="Kadnikov V.V."/>
            <person name="Krogh A."/>
            <person name="Bonch-Osmolovskaya E.A."/>
            <person name="Peng X."/>
            <person name="Kublanov I.V."/>
        </authorList>
    </citation>
    <scope>NUCLEOTIDE SEQUENCE [LARGE SCALE GENOMIC DNA]</scope>
    <source>
        <strain evidence="1 2">R1</strain>
    </source>
</reference>
<protein>
    <submittedName>
        <fullName evidence="1">Uncharacterized protein</fullName>
    </submittedName>
</protein>
<dbReference type="KEGG" id="ttf:THTE_1460"/>
<evidence type="ECO:0000313" key="1">
    <source>
        <dbReference type="EMBL" id="ASV74062.1"/>
    </source>
</evidence>
<dbReference type="AlphaFoldDB" id="A0A286RDP3"/>